<keyword evidence="3" id="KW-1185">Reference proteome</keyword>
<evidence type="ECO:0000313" key="2">
    <source>
        <dbReference type="EMBL" id="QNM10055.1"/>
    </source>
</evidence>
<reference evidence="2 3" key="1">
    <citation type="submission" date="2020-08" db="EMBL/GenBank/DDBJ databases">
        <authorList>
            <person name="Liu C."/>
            <person name="Sun Q."/>
        </authorList>
    </citation>
    <scope>NUCLEOTIDE SEQUENCE [LARGE SCALE GENOMIC DNA]</scope>
    <source>
        <strain evidence="2 3">NSJ-29</strain>
    </source>
</reference>
<dbReference type="EMBL" id="CP060635">
    <property type="protein sequence ID" value="QNM10055.1"/>
    <property type="molecule type" value="Genomic_DNA"/>
</dbReference>
<proteinExistence type="predicted"/>
<gene>
    <name evidence="2" type="ORF">H9Q79_07225</name>
</gene>
<name>A0A7G9GGX3_9FIRM</name>
<dbReference type="RefSeq" id="WP_118647801.1">
    <property type="nucleotide sequence ID" value="NZ_CP060635.1"/>
</dbReference>
<evidence type="ECO:0000259" key="1">
    <source>
        <dbReference type="Pfam" id="PF00882"/>
    </source>
</evidence>
<feature type="domain" description="Phospholipase C/D" evidence="1">
    <location>
        <begin position="24"/>
        <end position="139"/>
    </location>
</feature>
<organism evidence="2 3">
    <name type="scientific">Wansuia hejianensis</name>
    <dbReference type="NCBI Taxonomy" id="2763667"/>
    <lineage>
        <taxon>Bacteria</taxon>
        <taxon>Bacillati</taxon>
        <taxon>Bacillota</taxon>
        <taxon>Clostridia</taxon>
        <taxon>Lachnospirales</taxon>
        <taxon>Lachnospiraceae</taxon>
        <taxon>Wansuia</taxon>
    </lineage>
</organism>
<protein>
    <submittedName>
        <fullName evidence="2">Zinc dependent phospholipase C family protein</fullName>
    </submittedName>
</protein>
<dbReference type="InterPro" id="IPR029002">
    <property type="entry name" value="PLPC/GPLD1"/>
</dbReference>
<evidence type="ECO:0000313" key="3">
    <source>
        <dbReference type="Proteomes" id="UP000515860"/>
    </source>
</evidence>
<dbReference type="Proteomes" id="UP000515860">
    <property type="component" value="Chromosome"/>
</dbReference>
<sequence length="265" mass="30415">MPSTYAHYRFGCEVYCHLPEEVSARISKYRTLYLTGLHGPDLMFYYRPLCANPVNQIGYQLHDWTGRAFIERGARVVKESSSYGGAWAYLCGVVCHFTLDSLCHPYVEEKIRRSHVTHTEIEGAFDRALMVHDGINPISHRLADHIIPSKESAEIIAPFYAPATVEQVYQAMGSMIKNCNLLTAPSAGKRRLVRAILKLSGNYPEMHGMMITRERDPQFSDSDRELYRLYRKGIREAPAMIEEMTEHLERGRRLGKRFDHTFGVK</sequence>
<accession>A0A7G9GGX3</accession>
<dbReference type="AlphaFoldDB" id="A0A7G9GGX3"/>
<dbReference type="KEGG" id="whj:H9Q79_07225"/>
<dbReference type="Pfam" id="PF00882">
    <property type="entry name" value="Zn_dep_PLPC"/>
    <property type="match status" value="1"/>
</dbReference>